<accession>X1F304</accession>
<dbReference type="Pfam" id="PF23343">
    <property type="entry name" value="REP_ORF2-G2P"/>
    <property type="match status" value="1"/>
</dbReference>
<sequence>MTPKNRIINKCNRSNRQVNPLRLAWVDLLNRYNWDWFATLTFRDLPKSYTAINRTKKWLTAIKKQEKRPISYFMCIEWTKVQVRPHTHLLIGNLEGVRRDKWWSTWYTWYGRARILPYNSRLGCQFYLTKYIVKDIYQSGMFEIGGLQEDRQLKLRGVLKIYP</sequence>
<dbReference type="EMBL" id="BARU01002060">
    <property type="protein sequence ID" value="GAH23759.1"/>
    <property type="molecule type" value="Genomic_DNA"/>
</dbReference>
<protein>
    <recommendedName>
        <fullName evidence="1">Replication-associated protein ORF2/G2P domain-containing protein</fullName>
    </recommendedName>
</protein>
<feature type="domain" description="Replication-associated protein ORF2/G2P" evidence="1">
    <location>
        <begin position="35"/>
        <end position="135"/>
    </location>
</feature>
<dbReference type="InterPro" id="IPR056906">
    <property type="entry name" value="ORF2/G2P_dom"/>
</dbReference>
<gene>
    <name evidence="2" type="ORF">S03H2_05038</name>
</gene>
<comment type="caution">
    <text evidence="2">The sequence shown here is derived from an EMBL/GenBank/DDBJ whole genome shotgun (WGS) entry which is preliminary data.</text>
</comment>
<reference evidence="2" key="1">
    <citation type="journal article" date="2014" name="Front. Microbiol.">
        <title>High frequency of phylogenetically diverse reductive dehalogenase-homologous genes in deep subseafloor sedimentary metagenomes.</title>
        <authorList>
            <person name="Kawai M."/>
            <person name="Futagami T."/>
            <person name="Toyoda A."/>
            <person name="Takaki Y."/>
            <person name="Nishi S."/>
            <person name="Hori S."/>
            <person name="Arai W."/>
            <person name="Tsubouchi T."/>
            <person name="Morono Y."/>
            <person name="Uchiyama I."/>
            <person name="Ito T."/>
            <person name="Fujiyama A."/>
            <person name="Inagaki F."/>
            <person name="Takami H."/>
        </authorList>
    </citation>
    <scope>NUCLEOTIDE SEQUENCE</scope>
    <source>
        <strain evidence="2">Expedition CK06-06</strain>
    </source>
</reference>
<organism evidence="2">
    <name type="scientific">marine sediment metagenome</name>
    <dbReference type="NCBI Taxonomy" id="412755"/>
    <lineage>
        <taxon>unclassified sequences</taxon>
        <taxon>metagenomes</taxon>
        <taxon>ecological metagenomes</taxon>
    </lineage>
</organism>
<name>X1F304_9ZZZZ</name>
<evidence type="ECO:0000313" key="2">
    <source>
        <dbReference type="EMBL" id="GAH23759.1"/>
    </source>
</evidence>
<dbReference type="AlphaFoldDB" id="X1F304"/>
<proteinExistence type="predicted"/>
<evidence type="ECO:0000259" key="1">
    <source>
        <dbReference type="Pfam" id="PF23343"/>
    </source>
</evidence>